<feature type="coiled-coil region" evidence="1">
    <location>
        <begin position="719"/>
        <end position="746"/>
    </location>
</feature>
<dbReference type="Proteomes" id="UP000002729">
    <property type="component" value="Unassembled WGS sequence"/>
</dbReference>
<dbReference type="SUPFAM" id="SSF47576">
    <property type="entry name" value="Calponin-homology domain, CH-domain"/>
    <property type="match status" value="1"/>
</dbReference>
<gene>
    <name evidence="3" type="ORF">AURANDRAFT_71718</name>
</gene>
<evidence type="ECO:0000313" key="3">
    <source>
        <dbReference type="EMBL" id="EGB07920.1"/>
    </source>
</evidence>
<evidence type="ECO:0000259" key="2">
    <source>
        <dbReference type="PROSITE" id="PS50222"/>
    </source>
</evidence>
<dbReference type="InterPro" id="IPR002048">
    <property type="entry name" value="EF_hand_dom"/>
</dbReference>
<keyword evidence="4" id="KW-1185">Reference proteome</keyword>
<organism evidence="4">
    <name type="scientific">Aureococcus anophagefferens</name>
    <name type="common">Harmful bloom alga</name>
    <dbReference type="NCBI Taxonomy" id="44056"/>
    <lineage>
        <taxon>Eukaryota</taxon>
        <taxon>Sar</taxon>
        <taxon>Stramenopiles</taxon>
        <taxon>Ochrophyta</taxon>
        <taxon>Pelagophyceae</taxon>
        <taxon>Pelagomonadales</taxon>
        <taxon>Pelagomonadaceae</taxon>
        <taxon>Aureococcus</taxon>
    </lineage>
</organism>
<dbReference type="SMART" id="SM00054">
    <property type="entry name" value="EFh"/>
    <property type="match status" value="1"/>
</dbReference>
<reference evidence="3 4" key="1">
    <citation type="journal article" date="2011" name="Proc. Natl. Acad. Sci. U.S.A.">
        <title>Niche of harmful alga Aureococcus anophagefferens revealed through ecogenomics.</title>
        <authorList>
            <person name="Gobler C.J."/>
            <person name="Berry D.L."/>
            <person name="Dyhrman S.T."/>
            <person name="Wilhelm S.W."/>
            <person name="Salamov A."/>
            <person name="Lobanov A.V."/>
            <person name="Zhang Y."/>
            <person name="Collier J.L."/>
            <person name="Wurch L.L."/>
            <person name="Kustka A.B."/>
            <person name="Dill B.D."/>
            <person name="Shah M."/>
            <person name="VerBerkmoes N.C."/>
            <person name="Kuo A."/>
            <person name="Terry A."/>
            <person name="Pangilinan J."/>
            <person name="Lindquist E.A."/>
            <person name="Lucas S."/>
            <person name="Paulsen I.T."/>
            <person name="Hattenrath-Lehmann T.K."/>
            <person name="Talmage S.C."/>
            <person name="Walker E.A."/>
            <person name="Koch F."/>
            <person name="Burson A.M."/>
            <person name="Marcoval M.A."/>
            <person name="Tang Y.Z."/>
            <person name="Lecleir G.R."/>
            <person name="Coyne K.J."/>
            <person name="Berg G.M."/>
            <person name="Bertrand E.M."/>
            <person name="Saito M.A."/>
            <person name="Gladyshev V.N."/>
            <person name="Grigoriev I.V."/>
        </authorList>
    </citation>
    <scope>NUCLEOTIDE SEQUENCE [LARGE SCALE GENOMIC DNA]</scope>
    <source>
        <strain evidence="4">CCMP 1984</strain>
    </source>
</reference>
<dbReference type="InterPro" id="IPR036872">
    <property type="entry name" value="CH_dom_sf"/>
</dbReference>
<dbReference type="Gene3D" id="1.10.418.10">
    <property type="entry name" value="Calponin-like domain"/>
    <property type="match status" value="2"/>
</dbReference>
<dbReference type="Pfam" id="PF00307">
    <property type="entry name" value="CH"/>
    <property type="match status" value="1"/>
</dbReference>
<proteinExistence type="predicted"/>
<dbReference type="CDD" id="cd00051">
    <property type="entry name" value="EFh"/>
    <property type="match status" value="1"/>
</dbReference>
<dbReference type="eggNOG" id="KOG0035">
    <property type="taxonomic scope" value="Eukaryota"/>
</dbReference>
<dbReference type="PANTHER" id="PTHR11915">
    <property type="entry name" value="SPECTRIN/FILAMIN RELATED CYTOSKELETAL PROTEIN"/>
    <property type="match status" value="1"/>
</dbReference>
<dbReference type="GeneID" id="20228362"/>
<evidence type="ECO:0000256" key="1">
    <source>
        <dbReference type="SAM" id="Coils"/>
    </source>
</evidence>
<feature type="domain" description="EF-hand" evidence="2">
    <location>
        <begin position="1350"/>
        <end position="1385"/>
    </location>
</feature>
<dbReference type="PROSITE" id="PS50222">
    <property type="entry name" value="EF_HAND_2"/>
    <property type="match status" value="1"/>
</dbReference>
<keyword evidence="1" id="KW-0175">Coiled coil</keyword>
<accession>F0YAF4</accession>
<dbReference type="KEGG" id="aaf:AURANDRAFT_71718"/>
<dbReference type="SUPFAM" id="SSF46966">
    <property type="entry name" value="Spectrin repeat"/>
    <property type="match status" value="1"/>
</dbReference>
<sequence>MVFKFLKDSKMPLVNIGAEDITKENHRIILALFWAFIQFYSVNSITLDGVSGKEGLLLWCKRQCAPDGVTVGNFHRSWFDGKAFLALLHNNVPQIINVEDIVDAPNGKPDEKIVMTYLCLLYIEISKLAVQQKAVKSILQAVELTKKHKELAESYETGAEALLEWIEATRSTYENVAEGASGHGDTSAKIGENMAAFVGYRRATKPPKKQELDALAGILATLSQSCENNFRPKYAPPAELAPELLAGAWKALEATEGAYETSISASFARFVGLEELLGKVRVKMAKTDAFLDEAPPAVFGATEYGATAAEATGLLESCRLTASQLDIASEVPARVDESLAGAEGVELHASYGAVAAARGALAGRFPSIADLAAARARKLEVAIAEFEKRRSCDDVLAWIDDQIRVFKLKDESVPRNTMIEVTRLELHLDREFKEGCELYREKWAAIVPYEGADASAAAVAGLEARLAEVAAHWSDMEGRAAAHRALLKERHDWLQDLLDTKERYSVVAGDLAAKGRDLELFLRTPIFVDSEADVVAATATYDARVDDAQTEGTLTSLQLVFNSEASVLGAKLQAAIDAGEEDAAGSFERYDVPDLSKLLTELDALAIAYRDYLEELLALEREKERLRVLFAGMCDAEKDKIAAEAKDPFVFEAWVYKESELLAALRAKRETWTAMKDAAVLALSPVAEELAARGVMANPHTSESVTTIRLTYELQERDTDELVERAEALVADVAKLEERKAEYVESAGMFRDWIDGVADRYRNVAEGAAGFGASSAAVKASLEKFYEYKTNEKVDLQSTVGALTKSLAELHADQARIFHDAFSPPTGLSAKLTQMGLVGSMTALETVDKPYEAALRNAHLRICQIEADLQTMDARLDTCNDFIAEQKALFDSHNYGDNLATVNALLENVHLDKKLGGVWDETLSTLKATLDSGSMDAHENRPVLLEKHYAVRTNFDGVMAQAPEYYHSLGQSKMEFEKLATLLEPATWIEATARLFDEEPWPRPPGAPKPSASEVQQALHVFDLNFTSRVPTVRKAVQDVSDASTMSRASKRQSIKSCMDEVGRLEMALGALENDADVRYEALQKEVEALADVADKSREYATAAVELDVLYSTLEEELAAEPSGSLGLANVEAQIAAFDESTTALAASIDEKFGEMAALAEFLNNCGYAEARAAFGRFTVRSLSDRKDACLKAVVDRGELFRGPGGILEIETAKEKLRVDFAAAAREFRDDTASKAAKIEGKAQTPRGSVVSPLRRMSKMFNAGPKVDLDVQLAGIRQVKKDYDEGGLLAPCEALATQLEAQQIRVNPHTRDNIFTLRAAGGAFADNYKRLEASLLAQKAVEEGRKISPEKLAEIRENFDEFDSTGDGELTESEFHSGLTSVGIAMSKEKVQENFEKLKDPDTGRIVFETFLPFMEAHLTVRGASQSDVLTAFSDLLPKADGDAPAAPVISMGMLARSVHDHDLLEYLTANMPKAEPPKNGEGLYYDCTAFVADLFKQ</sequence>
<evidence type="ECO:0000313" key="4">
    <source>
        <dbReference type="Proteomes" id="UP000002729"/>
    </source>
</evidence>
<dbReference type="InterPro" id="IPR011992">
    <property type="entry name" value="EF-hand-dom_pair"/>
</dbReference>
<dbReference type="RefSeq" id="XP_009037294.1">
    <property type="nucleotide sequence ID" value="XM_009039046.1"/>
</dbReference>
<dbReference type="InParanoid" id="F0YAF4"/>
<dbReference type="Gene3D" id="1.10.238.10">
    <property type="entry name" value="EF-hand"/>
    <property type="match status" value="1"/>
</dbReference>
<dbReference type="OrthoDB" id="10017054at2759"/>
<protein>
    <recommendedName>
        <fullName evidence="2">EF-hand domain-containing protein</fullName>
    </recommendedName>
</protein>
<dbReference type="EMBL" id="GL833129">
    <property type="protein sequence ID" value="EGB07920.1"/>
    <property type="molecule type" value="Genomic_DNA"/>
</dbReference>
<dbReference type="GO" id="GO:0005509">
    <property type="term" value="F:calcium ion binding"/>
    <property type="evidence" value="ECO:0007669"/>
    <property type="project" value="InterPro"/>
</dbReference>
<dbReference type="OMA" id="MNTEHQD"/>
<dbReference type="InterPro" id="IPR001715">
    <property type="entry name" value="CH_dom"/>
</dbReference>
<dbReference type="SUPFAM" id="SSF47473">
    <property type="entry name" value="EF-hand"/>
    <property type="match status" value="1"/>
</dbReference>
<dbReference type="Gene3D" id="1.20.58.60">
    <property type="match status" value="3"/>
</dbReference>
<name>F0YAF4_AURAN</name>
<feature type="coiled-coil region" evidence="1">
    <location>
        <begin position="602"/>
        <end position="629"/>
    </location>
</feature>